<feature type="domain" description="Imelysin-like" evidence="4">
    <location>
        <begin position="51"/>
        <end position="350"/>
    </location>
</feature>
<accession>A0A848LRC6</accession>
<organism evidence="5 6">
    <name type="scientific">Pyxidicoccus fallax</name>
    <dbReference type="NCBI Taxonomy" id="394095"/>
    <lineage>
        <taxon>Bacteria</taxon>
        <taxon>Pseudomonadati</taxon>
        <taxon>Myxococcota</taxon>
        <taxon>Myxococcia</taxon>
        <taxon>Myxococcales</taxon>
        <taxon>Cystobacterineae</taxon>
        <taxon>Myxococcaceae</taxon>
        <taxon>Pyxidicoccus</taxon>
    </lineage>
</organism>
<sequence length="364" mass="38810">MKRFSVRLLLAPVFLSGALMLSACPSAVCCDLPPEPILKQELLTNFADAVAVPTYERLATRLDALDAAARALRSEPTEARLAAARQAWLAAREPWARSEAFLFGPADSDGHASALDSWPVDRAALDGVFANDGVLTAESVRGLPATQRGFHAVEYVLFGEDGARAAESLTPRELEYLTLVTEEMKSVGAALTGAWTQTTAGQPPYRDTLAGTGLSADAIEPAVRVSAKRMVDGVIDLLDEVATAKLTAPYEAKDPSLLENQFARASVSDLVENLRGVESVYLGHAADVAVQGQTLRDVVGFGTDVDARVRGELTQALQALEKLPEPFPEALGAPASADEIEAARDAVRKVHGTFQRDVLPRVIP</sequence>
<dbReference type="GO" id="GO:0030313">
    <property type="term" value="C:cell envelope"/>
    <property type="evidence" value="ECO:0007669"/>
    <property type="project" value="UniProtKB-SubCell"/>
</dbReference>
<dbReference type="InterPro" id="IPR018976">
    <property type="entry name" value="Imelysin-like"/>
</dbReference>
<dbReference type="Proteomes" id="UP000518300">
    <property type="component" value="Unassembled WGS sequence"/>
</dbReference>
<dbReference type="RefSeq" id="WP_169349412.1">
    <property type="nucleotide sequence ID" value="NZ_JABBJJ010000229.1"/>
</dbReference>
<comment type="subcellular location">
    <subcellularLocation>
        <location evidence="1">Cell envelope</location>
    </subcellularLocation>
</comment>
<evidence type="ECO:0000313" key="6">
    <source>
        <dbReference type="Proteomes" id="UP000518300"/>
    </source>
</evidence>
<evidence type="ECO:0000259" key="4">
    <source>
        <dbReference type="Pfam" id="PF09375"/>
    </source>
</evidence>
<feature type="signal peptide" evidence="3">
    <location>
        <begin position="1"/>
        <end position="23"/>
    </location>
</feature>
<comment type="caution">
    <text evidence="5">The sequence shown here is derived from an EMBL/GenBank/DDBJ whole genome shotgun (WGS) entry which is preliminary data.</text>
</comment>
<evidence type="ECO:0000313" key="5">
    <source>
        <dbReference type="EMBL" id="NMO20190.1"/>
    </source>
</evidence>
<evidence type="ECO:0000256" key="2">
    <source>
        <dbReference type="ARBA" id="ARBA00022729"/>
    </source>
</evidence>
<dbReference type="AlphaFoldDB" id="A0A848LRC6"/>
<evidence type="ECO:0000256" key="3">
    <source>
        <dbReference type="SAM" id="SignalP"/>
    </source>
</evidence>
<dbReference type="EMBL" id="JABBJJ010000229">
    <property type="protein sequence ID" value="NMO20190.1"/>
    <property type="molecule type" value="Genomic_DNA"/>
</dbReference>
<evidence type="ECO:0000256" key="1">
    <source>
        <dbReference type="ARBA" id="ARBA00004196"/>
    </source>
</evidence>
<proteinExistence type="predicted"/>
<dbReference type="PROSITE" id="PS51257">
    <property type="entry name" value="PROKAR_LIPOPROTEIN"/>
    <property type="match status" value="1"/>
</dbReference>
<dbReference type="InterPro" id="IPR038352">
    <property type="entry name" value="Imelysin_sf"/>
</dbReference>
<keyword evidence="6" id="KW-1185">Reference proteome</keyword>
<dbReference type="CDD" id="cd14658">
    <property type="entry name" value="Imelysin-like_IrpA"/>
    <property type="match status" value="1"/>
</dbReference>
<name>A0A848LRC6_9BACT</name>
<protein>
    <submittedName>
        <fullName evidence="5">Peptidase M75</fullName>
    </submittedName>
</protein>
<keyword evidence="2 3" id="KW-0732">Signal</keyword>
<dbReference type="Gene3D" id="1.20.1420.20">
    <property type="entry name" value="M75 peptidase, HXXE motif"/>
    <property type="match status" value="1"/>
</dbReference>
<dbReference type="Pfam" id="PF09375">
    <property type="entry name" value="Peptidase_M75"/>
    <property type="match status" value="1"/>
</dbReference>
<reference evidence="5 6" key="1">
    <citation type="submission" date="2020-04" db="EMBL/GenBank/DDBJ databases">
        <title>Draft genome of Pyxidicoccus fallax type strain.</title>
        <authorList>
            <person name="Whitworth D.E."/>
        </authorList>
    </citation>
    <scope>NUCLEOTIDE SEQUENCE [LARGE SCALE GENOMIC DNA]</scope>
    <source>
        <strain evidence="5 6">DSM 14698</strain>
    </source>
</reference>
<feature type="chain" id="PRO_5032499667" evidence="3">
    <location>
        <begin position="24"/>
        <end position="364"/>
    </location>
</feature>
<dbReference type="InterPro" id="IPR034982">
    <property type="entry name" value="Imelysin-like_IrpA"/>
</dbReference>
<gene>
    <name evidence="5" type="ORF">HG543_35825</name>
</gene>